<reference evidence="7" key="1">
    <citation type="submission" date="2019-09" db="EMBL/GenBank/DDBJ databases">
        <title>Draft genome information of white flower Hibiscus syriacus.</title>
        <authorList>
            <person name="Kim Y.-M."/>
        </authorList>
    </citation>
    <scope>NUCLEOTIDE SEQUENCE [LARGE SCALE GENOMIC DNA]</scope>
    <source>
        <strain evidence="7">YM2019G1</strain>
    </source>
</reference>
<name>A0A6A2XH38_HIBSY</name>
<dbReference type="InterPro" id="IPR002902">
    <property type="entry name" value="GNK2"/>
</dbReference>
<proteinExistence type="inferred from homology"/>
<evidence type="ECO:0000313" key="7">
    <source>
        <dbReference type="EMBL" id="KAE8675341.1"/>
    </source>
</evidence>
<protein>
    <submittedName>
        <fullName evidence="7">Transcription factor ILR3-like</fullName>
    </submittedName>
</protein>
<dbReference type="PANTHER" id="PTHR32411">
    <property type="entry name" value="CYSTEINE-RICH REPEAT SECRETORY PROTEIN 38-RELATED"/>
    <property type="match status" value="1"/>
</dbReference>
<keyword evidence="8" id="KW-1185">Reference proteome</keyword>
<dbReference type="PANTHER" id="PTHR32411:SF43">
    <property type="entry name" value="CYSTEINE-RICH REPEAT SECRETORY PROTEIN 38"/>
    <property type="match status" value="1"/>
</dbReference>
<dbReference type="CDD" id="cd23509">
    <property type="entry name" value="Gnk2-like"/>
    <property type="match status" value="1"/>
</dbReference>
<evidence type="ECO:0000256" key="2">
    <source>
        <dbReference type="ARBA" id="ARBA00022525"/>
    </source>
</evidence>
<dbReference type="AlphaFoldDB" id="A0A6A2XH38"/>
<accession>A0A6A2XH38</accession>
<keyword evidence="3" id="KW-0732">Signal</keyword>
<gene>
    <name evidence="7" type="ORF">F3Y22_tig00111678pilonHSYRG00130</name>
</gene>
<keyword evidence="4" id="KW-0677">Repeat</keyword>
<comment type="caution">
    <text evidence="7">The sequence shown here is derived from an EMBL/GenBank/DDBJ whole genome shotgun (WGS) entry which is preliminary data.</text>
</comment>
<dbReference type="Gene3D" id="3.30.430.20">
    <property type="entry name" value="Gnk2 domain, C-X8-C-X2-C motif"/>
    <property type="match status" value="1"/>
</dbReference>
<dbReference type="Proteomes" id="UP000436088">
    <property type="component" value="Unassembled WGS sequence"/>
</dbReference>
<dbReference type="GO" id="GO:0005576">
    <property type="term" value="C:extracellular region"/>
    <property type="evidence" value="ECO:0007669"/>
    <property type="project" value="UniProtKB-SubCell"/>
</dbReference>
<comment type="subcellular location">
    <subcellularLocation>
        <location evidence="1">Secreted</location>
    </subcellularLocation>
</comment>
<evidence type="ECO:0000313" key="8">
    <source>
        <dbReference type="Proteomes" id="UP000436088"/>
    </source>
</evidence>
<sequence>MYDSDTGQSFQADANYFSCSDSFGAGTSAISFGCSYSRNESSYSFEANLNQLILYLSTNAPPRRFALGVVGETPDKVYGLALCRRDYSETDCKTCILKTGCFIRKRCPDYGAAVIRYDTCLLRFSNVPFHGRFDNLYEVYASNSNKVSESDSFDEKTKGLLRHCWQL</sequence>
<evidence type="ECO:0000256" key="1">
    <source>
        <dbReference type="ARBA" id="ARBA00004613"/>
    </source>
</evidence>
<organism evidence="7 8">
    <name type="scientific">Hibiscus syriacus</name>
    <name type="common">Rose of Sharon</name>
    <dbReference type="NCBI Taxonomy" id="106335"/>
    <lineage>
        <taxon>Eukaryota</taxon>
        <taxon>Viridiplantae</taxon>
        <taxon>Streptophyta</taxon>
        <taxon>Embryophyta</taxon>
        <taxon>Tracheophyta</taxon>
        <taxon>Spermatophyta</taxon>
        <taxon>Magnoliopsida</taxon>
        <taxon>eudicotyledons</taxon>
        <taxon>Gunneridae</taxon>
        <taxon>Pentapetalae</taxon>
        <taxon>rosids</taxon>
        <taxon>malvids</taxon>
        <taxon>Malvales</taxon>
        <taxon>Malvaceae</taxon>
        <taxon>Malvoideae</taxon>
        <taxon>Hibiscus</taxon>
    </lineage>
</organism>
<dbReference type="InterPro" id="IPR050581">
    <property type="entry name" value="CRR_secretory_protein"/>
</dbReference>
<dbReference type="InterPro" id="IPR038408">
    <property type="entry name" value="GNK2_sf"/>
</dbReference>
<evidence type="ECO:0000256" key="5">
    <source>
        <dbReference type="ARBA" id="ARBA00038515"/>
    </source>
</evidence>
<dbReference type="EMBL" id="VEPZ02001402">
    <property type="protein sequence ID" value="KAE8675341.1"/>
    <property type="molecule type" value="Genomic_DNA"/>
</dbReference>
<keyword evidence="2" id="KW-0964">Secreted</keyword>
<evidence type="ECO:0000256" key="4">
    <source>
        <dbReference type="ARBA" id="ARBA00022737"/>
    </source>
</evidence>
<evidence type="ECO:0000256" key="3">
    <source>
        <dbReference type="ARBA" id="ARBA00022729"/>
    </source>
</evidence>
<dbReference type="Pfam" id="PF01657">
    <property type="entry name" value="Stress-antifung"/>
    <property type="match status" value="1"/>
</dbReference>
<dbReference type="PROSITE" id="PS51473">
    <property type="entry name" value="GNK2"/>
    <property type="match status" value="1"/>
</dbReference>
<evidence type="ECO:0000259" key="6">
    <source>
        <dbReference type="PROSITE" id="PS51473"/>
    </source>
</evidence>
<comment type="similarity">
    <text evidence="5">Belongs to the cysteine-rich repeat secretory protein family.</text>
</comment>
<feature type="domain" description="Gnk2-homologous" evidence="6">
    <location>
        <begin position="27"/>
        <end position="129"/>
    </location>
</feature>